<accession>V4NBL8</accession>
<reference evidence="2 3" key="1">
    <citation type="journal article" date="2013" name="Front. Plant Sci.">
        <title>The Reference Genome of the Halophytic Plant Eutrema salsugineum.</title>
        <authorList>
            <person name="Yang R."/>
            <person name="Jarvis D.E."/>
            <person name="Chen H."/>
            <person name="Beilstein M.A."/>
            <person name="Grimwood J."/>
            <person name="Jenkins J."/>
            <person name="Shu S."/>
            <person name="Prochnik S."/>
            <person name="Xin M."/>
            <person name="Ma C."/>
            <person name="Schmutz J."/>
            <person name="Wing R.A."/>
            <person name="Mitchell-Olds T."/>
            <person name="Schumaker K.S."/>
            <person name="Wang X."/>
        </authorList>
    </citation>
    <scope>NUCLEOTIDE SEQUENCE [LARGE SCALE GENOMIC DNA]</scope>
</reference>
<evidence type="ECO:0000256" key="1">
    <source>
        <dbReference type="SAM" id="Phobius"/>
    </source>
</evidence>
<proteinExistence type="predicted"/>
<keyword evidence="3" id="KW-1185">Reference proteome</keyword>
<dbReference type="PANTHER" id="PTHR33306:SF40">
    <property type="entry name" value="EXPRESSED PROTEIN"/>
    <property type="match status" value="1"/>
</dbReference>
<dbReference type="STRING" id="72664.V4NBL8"/>
<organism evidence="2 3">
    <name type="scientific">Eutrema salsugineum</name>
    <name type="common">Saltwater cress</name>
    <name type="synonym">Sisymbrium salsugineum</name>
    <dbReference type="NCBI Taxonomy" id="72664"/>
    <lineage>
        <taxon>Eukaryota</taxon>
        <taxon>Viridiplantae</taxon>
        <taxon>Streptophyta</taxon>
        <taxon>Embryophyta</taxon>
        <taxon>Tracheophyta</taxon>
        <taxon>Spermatophyta</taxon>
        <taxon>Magnoliopsida</taxon>
        <taxon>eudicotyledons</taxon>
        <taxon>Gunneridae</taxon>
        <taxon>Pentapetalae</taxon>
        <taxon>rosids</taxon>
        <taxon>malvids</taxon>
        <taxon>Brassicales</taxon>
        <taxon>Brassicaceae</taxon>
        <taxon>Eutremeae</taxon>
        <taxon>Eutrema</taxon>
    </lineage>
</organism>
<gene>
    <name evidence="2" type="ORF">EUTSA_v10015257mg</name>
</gene>
<keyword evidence="1" id="KW-0812">Transmembrane</keyword>
<dbReference type="PANTHER" id="PTHR33306">
    <property type="entry name" value="EXPRESSED PROTEIN-RELATED-RELATED"/>
    <property type="match status" value="1"/>
</dbReference>
<protein>
    <submittedName>
        <fullName evidence="2">Uncharacterized protein</fullName>
    </submittedName>
</protein>
<dbReference type="eggNOG" id="ENOG502S3PR">
    <property type="taxonomic scope" value="Eukaryota"/>
</dbReference>
<name>V4NBL8_EUTSA</name>
<dbReference type="OMA" id="WTTNTLC"/>
<keyword evidence="1" id="KW-1133">Transmembrane helix</keyword>
<dbReference type="EMBL" id="KI517464">
    <property type="protein sequence ID" value="ESQ43316.1"/>
    <property type="molecule type" value="Genomic_DNA"/>
</dbReference>
<evidence type="ECO:0000313" key="2">
    <source>
        <dbReference type="EMBL" id="ESQ43316.1"/>
    </source>
</evidence>
<evidence type="ECO:0000313" key="3">
    <source>
        <dbReference type="Proteomes" id="UP000030689"/>
    </source>
</evidence>
<feature type="transmembrane region" description="Helical" evidence="1">
    <location>
        <begin position="104"/>
        <end position="121"/>
    </location>
</feature>
<keyword evidence="1" id="KW-0472">Membrane</keyword>
<feature type="non-terminal residue" evidence="2">
    <location>
        <position position="1"/>
    </location>
</feature>
<dbReference type="Gramene" id="ESQ43316">
    <property type="protein sequence ID" value="ESQ43316"/>
    <property type="gene ID" value="EUTSA_v10015257mg"/>
</dbReference>
<dbReference type="AlphaFoldDB" id="V4NBL8"/>
<dbReference type="KEGG" id="eus:EUTSA_v10015257mg"/>
<dbReference type="OrthoDB" id="1105037at2759"/>
<sequence>EIGWSAKERKGRWLEETMLTSSTPPLKLLTLFAIISMLLFLSSYPRYRYEVEKTAMNLKLFLMLLPILFVFLLVALQFVHRALFRSSYYVRANKSASSLFGEGHFPWGVLLMLLLLLLLVSKQSYFHSLWYPNL</sequence>
<feature type="transmembrane region" description="Helical" evidence="1">
    <location>
        <begin position="28"/>
        <end position="47"/>
    </location>
</feature>
<feature type="transmembrane region" description="Helical" evidence="1">
    <location>
        <begin position="59"/>
        <end position="84"/>
    </location>
</feature>
<dbReference type="Proteomes" id="UP000030689">
    <property type="component" value="Unassembled WGS sequence"/>
</dbReference>